<dbReference type="Proteomes" id="UP000186698">
    <property type="component" value="Chromosome 4L"/>
</dbReference>
<proteinExistence type="predicted"/>
<dbReference type="GeneID" id="108714037"/>
<dbReference type="InterPro" id="IPR027836">
    <property type="entry name" value="DUF4529"/>
</dbReference>
<sequence length="395" mass="43502">MATQVTALHAEKLKRSLQKHCYYNNEKPQRALIEALAETSEKRLEDDQKSIEWLVGDGWEEAVCGWRTLSPAAGLLPRKKTRKHKSLDNVSCLICLDIYQVTETESKNGTPDRKTSAASLPEKSGSNNLLTYYAQQPSEEDIAFSKTDHCLSAPMVSKTETDCDRVSRVSSAEVSTGEQAPSKQSNSESCTSLMVMKEINVSVCANCCNTKDLSLSSPVVLPPLKAPAGTGQMDPMLRNKNIPVQQFERLPSKTLLGSSVYNQVIGSVELKGERLVEPICELQREQVKVPHALSFLTSCIPKTPLRDADHLYWQCAFLANKSVTTTPAILKQNSNLPHMGFLHTRATLNKRSIRHGNEVKSKSSPKSGTTTFLDSPVLPSITVTRVAIPVANRPL</sequence>
<keyword evidence="1" id="KW-1185">Reference proteome</keyword>
<name>A0A1L8GKQ2_XENLA</name>
<dbReference type="AlphaFoldDB" id="A0A1L8GKQ2"/>
<protein>
    <submittedName>
        <fullName evidence="2">Uncharacterized protein C16orf46</fullName>
    </submittedName>
</protein>
<evidence type="ECO:0000313" key="2">
    <source>
        <dbReference type="RefSeq" id="XP_018113368.1"/>
    </source>
</evidence>
<dbReference type="KEGG" id="xla:108714037"/>
<organism evidence="1 2">
    <name type="scientific">Xenopus laevis</name>
    <name type="common">African clawed frog</name>
    <dbReference type="NCBI Taxonomy" id="8355"/>
    <lineage>
        <taxon>Eukaryota</taxon>
        <taxon>Metazoa</taxon>
        <taxon>Chordata</taxon>
        <taxon>Craniata</taxon>
        <taxon>Vertebrata</taxon>
        <taxon>Euteleostomi</taxon>
        <taxon>Amphibia</taxon>
        <taxon>Batrachia</taxon>
        <taxon>Anura</taxon>
        <taxon>Pipoidea</taxon>
        <taxon>Pipidae</taxon>
        <taxon>Xenopodinae</taxon>
        <taxon>Xenopus</taxon>
        <taxon>Xenopus</taxon>
    </lineage>
</organism>
<dbReference type="OrthoDB" id="9943020at2759"/>
<dbReference type="RefSeq" id="XP_018113368.1">
    <property type="nucleotide sequence ID" value="XM_018257879.2"/>
</dbReference>
<dbReference type="PANTHER" id="PTHR36869">
    <property type="entry name" value="CHROMOSOME 16 OPEN READING FRAME 46"/>
    <property type="match status" value="1"/>
</dbReference>
<accession>A0A1L8GKQ2</accession>
<dbReference type="OMA" id="CKEDWAT"/>
<dbReference type="Bgee" id="108714037">
    <property type="expression patterns" value="Expressed in blastula and 19 other cell types or tissues"/>
</dbReference>
<reference evidence="2" key="1">
    <citation type="submission" date="2025-08" db="UniProtKB">
        <authorList>
            <consortium name="RefSeq"/>
        </authorList>
    </citation>
    <scope>IDENTIFICATION</scope>
    <source>
        <strain evidence="2">J_2021</strain>
        <tissue evidence="2">Erythrocytes</tissue>
    </source>
</reference>
<dbReference type="PaxDb" id="8355-A0A1L8GKQ2"/>
<evidence type="ECO:0000313" key="1">
    <source>
        <dbReference type="Proteomes" id="UP000186698"/>
    </source>
</evidence>
<dbReference type="CTD" id="108714037"/>
<gene>
    <name evidence="2" type="primary">LOC108714037</name>
</gene>
<dbReference type="Pfam" id="PF15032">
    <property type="entry name" value="DUF4529"/>
    <property type="match status" value="1"/>
</dbReference>
<dbReference type="PANTHER" id="PTHR36869:SF1">
    <property type="entry name" value="CHROMOSOME 16 OPEN READING FRAME 46"/>
    <property type="match status" value="1"/>
</dbReference>